<dbReference type="GO" id="GO:0016757">
    <property type="term" value="F:glycosyltransferase activity"/>
    <property type="evidence" value="ECO:0007669"/>
    <property type="project" value="UniProtKB-KW"/>
</dbReference>
<dbReference type="InterPro" id="IPR005069">
    <property type="entry name" value="Nucl-diP-sugar_transferase"/>
</dbReference>
<dbReference type="PANTHER" id="PTHR47032">
    <property type="entry name" value="UDP-D-XYLOSE:L-FUCOSE ALPHA-1,3-D-XYLOSYLTRANSFERASE-RELATED"/>
    <property type="match status" value="1"/>
</dbReference>
<dbReference type="eggNOG" id="ENOG502SWHA">
    <property type="taxonomic scope" value="Eukaryota"/>
</dbReference>
<evidence type="ECO:0000313" key="5">
    <source>
        <dbReference type="Proteomes" id="UP000001058"/>
    </source>
</evidence>
<reference evidence="4 5" key="1">
    <citation type="journal article" date="2010" name="Science">
        <title>Genomic analysis of organismal complexity in the multicellular green alga Volvox carteri.</title>
        <authorList>
            <person name="Prochnik S.E."/>
            <person name="Umen J."/>
            <person name="Nedelcu A.M."/>
            <person name="Hallmann A."/>
            <person name="Miller S.M."/>
            <person name="Nishii I."/>
            <person name="Ferris P."/>
            <person name="Kuo A."/>
            <person name="Mitros T."/>
            <person name="Fritz-Laylin L.K."/>
            <person name="Hellsten U."/>
            <person name="Chapman J."/>
            <person name="Simakov O."/>
            <person name="Rensing S.A."/>
            <person name="Terry A."/>
            <person name="Pangilinan J."/>
            <person name="Kapitonov V."/>
            <person name="Jurka J."/>
            <person name="Salamov A."/>
            <person name="Shapiro H."/>
            <person name="Schmutz J."/>
            <person name="Grimwood J."/>
            <person name="Lindquist E."/>
            <person name="Lucas S."/>
            <person name="Grigoriev I.V."/>
            <person name="Schmitt R."/>
            <person name="Kirk D."/>
            <person name="Rokhsar D.S."/>
        </authorList>
    </citation>
    <scope>NUCLEOTIDE SEQUENCE [LARGE SCALE GENOMIC DNA]</scope>
    <source>
        <strain evidence="5">f. Nagariensis / Eve</strain>
    </source>
</reference>
<dbReference type="RefSeq" id="XP_002950969.1">
    <property type="nucleotide sequence ID" value="XM_002950923.1"/>
</dbReference>
<organism evidence="5">
    <name type="scientific">Volvox carteri f. nagariensis</name>
    <dbReference type="NCBI Taxonomy" id="3068"/>
    <lineage>
        <taxon>Eukaryota</taxon>
        <taxon>Viridiplantae</taxon>
        <taxon>Chlorophyta</taxon>
        <taxon>core chlorophytes</taxon>
        <taxon>Chlorophyceae</taxon>
        <taxon>CS clade</taxon>
        <taxon>Chlamydomonadales</taxon>
        <taxon>Volvocaceae</taxon>
        <taxon>Volvox</taxon>
    </lineage>
</organism>
<name>D8TX80_VOLCA</name>
<protein>
    <recommendedName>
        <fullName evidence="2">Glycosyltransferase</fullName>
        <ecNumber evidence="2">2.4.2.-</ecNumber>
    </recommendedName>
</protein>
<evidence type="ECO:0000313" key="4">
    <source>
        <dbReference type="EMBL" id="EFJ47863.1"/>
    </source>
</evidence>
<dbReference type="AlphaFoldDB" id="D8TX80"/>
<comment type="subcellular location">
    <subcellularLocation>
        <location evidence="2">Golgi apparatus membrane</location>
        <topology evidence="2">Single-pass type II membrane protein</topology>
    </subcellularLocation>
</comment>
<dbReference type="SUPFAM" id="SSF53448">
    <property type="entry name" value="Nucleotide-diphospho-sugar transferases"/>
    <property type="match status" value="1"/>
</dbReference>
<dbReference type="Proteomes" id="UP000001058">
    <property type="component" value="Unassembled WGS sequence"/>
</dbReference>
<dbReference type="InterPro" id="IPR052636">
    <property type="entry name" value="UDP-D-xylose:L-fucose_XylT"/>
</dbReference>
<proteinExistence type="inferred from homology"/>
<evidence type="ECO:0000256" key="1">
    <source>
        <dbReference type="ARBA" id="ARBA00007033"/>
    </source>
</evidence>
<dbReference type="EMBL" id="GL378342">
    <property type="protein sequence ID" value="EFJ47863.1"/>
    <property type="molecule type" value="Genomic_DNA"/>
</dbReference>
<keyword evidence="2" id="KW-0735">Signal-anchor</keyword>
<dbReference type="GO" id="GO:0000139">
    <property type="term" value="C:Golgi membrane"/>
    <property type="evidence" value="ECO:0007669"/>
    <property type="project" value="UniProtKB-SubCell"/>
</dbReference>
<dbReference type="OrthoDB" id="523104at2759"/>
<dbReference type="InterPro" id="IPR029044">
    <property type="entry name" value="Nucleotide-diphossugar_trans"/>
</dbReference>
<keyword evidence="2" id="KW-0333">Golgi apparatus</keyword>
<sequence>MKLEEIEASSIDAFGGRREVVLMTIASEFAFERLFDVFLHSLYNITFTRPDGPMGQMKSVDRSQGSFTKTSTILDGLTLGVDVLFLDADQVFFRNPLPYILAREADILVSGDCHNHGDATPMERFPPINNNIGFVYFRPTAMVTRAIYNWALWLRNIALTGNKPWDQSTFAPAVEWVSSDVSVRHLSMSMLHPDLFPYYCMGPCGCDLRRVPYFHNGRLPRRPVGGDCEADLVREWYNYHVPCGGDMNEKANRMQDYADMYVRVVGPINSRSAPMTVLV</sequence>
<dbReference type="GO" id="GO:0071555">
    <property type="term" value="P:cell wall organization"/>
    <property type="evidence" value="ECO:0007669"/>
    <property type="project" value="UniProtKB-KW"/>
</dbReference>
<feature type="domain" description="Nucleotide-diphospho-sugar transferase" evidence="3">
    <location>
        <begin position="58"/>
        <end position="196"/>
    </location>
</feature>
<dbReference type="GeneID" id="9618468"/>
<keyword evidence="2" id="KW-0328">Glycosyltransferase</keyword>
<keyword evidence="5" id="KW-1185">Reference proteome</keyword>
<keyword evidence="2" id="KW-0812">Transmembrane</keyword>
<evidence type="ECO:0000259" key="3">
    <source>
        <dbReference type="Pfam" id="PF03407"/>
    </source>
</evidence>
<comment type="similarity">
    <text evidence="1 2">Belongs to the glycosyltransferase 77 family.</text>
</comment>
<dbReference type="PANTHER" id="PTHR47032:SF1">
    <property type="entry name" value="UDP-D-XYLOSE:L-FUCOSE ALPHA-1,3-D-XYLOSYLTRANSFERASE-RELATED"/>
    <property type="match status" value="1"/>
</dbReference>
<evidence type="ECO:0000256" key="2">
    <source>
        <dbReference type="RuleBase" id="RU363055"/>
    </source>
</evidence>
<keyword evidence="2" id="KW-0961">Cell wall biogenesis/degradation</keyword>
<dbReference type="EC" id="2.4.2.-" evidence="2"/>
<dbReference type="KEGG" id="vcn:VOLCADRAFT_91495"/>
<dbReference type="InParanoid" id="D8TX80"/>
<accession>D8TX80</accession>
<keyword evidence="2" id="KW-0808">Transferase</keyword>
<dbReference type="Pfam" id="PF03407">
    <property type="entry name" value="Nucleotid_trans"/>
    <property type="match status" value="1"/>
</dbReference>
<gene>
    <name evidence="4" type="ORF">VOLCADRAFT_91495</name>
</gene>